<evidence type="ECO:0000259" key="3">
    <source>
        <dbReference type="PROSITE" id="PS50158"/>
    </source>
</evidence>
<keyword evidence="5" id="KW-1185">Reference proteome</keyword>
<dbReference type="EMBL" id="JAUUTY010000004">
    <property type="protein sequence ID" value="KAK1641568.1"/>
    <property type="molecule type" value="Genomic_DNA"/>
</dbReference>
<dbReference type="GO" id="GO:0003676">
    <property type="term" value="F:nucleic acid binding"/>
    <property type="evidence" value="ECO:0007669"/>
    <property type="project" value="InterPro"/>
</dbReference>
<dbReference type="PANTHER" id="PTHR11439">
    <property type="entry name" value="GAG-POL-RELATED RETROTRANSPOSON"/>
    <property type="match status" value="1"/>
</dbReference>
<dbReference type="PANTHER" id="PTHR11439:SF483">
    <property type="entry name" value="PEPTIDE SYNTHASE GLIP-LIKE, PUTATIVE (AFU_ORTHOLOGUE AFUA_3G12920)-RELATED"/>
    <property type="match status" value="1"/>
</dbReference>
<dbReference type="InterPro" id="IPR036875">
    <property type="entry name" value="Znf_CCHC_sf"/>
</dbReference>
<dbReference type="Gene3D" id="3.30.420.10">
    <property type="entry name" value="Ribonuclease H-like superfamily/Ribonuclease H"/>
    <property type="match status" value="1"/>
</dbReference>
<dbReference type="GO" id="GO:0008270">
    <property type="term" value="F:zinc ion binding"/>
    <property type="evidence" value="ECO:0007669"/>
    <property type="project" value="UniProtKB-KW"/>
</dbReference>
<feature type="domain" description="CCHC-type" evidence="3">
    <location>
        <begin position="262"/>
        <end position="278"/>
    </location>
</feature>
<feature type="compositionally biased region" description="Basic and acidic residues" evidence="2">
    <location>
        <begin position="230"/>
        <end position="260"/>
    </location>
</feature>
<evidence type="ECO:0000313" key="5">
    <source>
        <dbReference type="Proteomes" id="UP001231189"/>
    </source>
</evidence>
<organism evidence="4 5">
    <name type="scientific">Lolium multiflorum</name>
    <name type="common">Italian ryegrass</name>
    <name type="synonym">Lolium perenne subsp. multiflorum</name>
    <dbReference type="NCBI Taxonomy" id="4521"/>
    <lineage>
        <taxon>Eukaryota</taxon>
        <taxon>Viridiplantae</taxon>
        <taxon>Streptophyta</taxon>
        <taxon>Embryophyta</taxon>
        <taxon>Tracheophyta</taxon>
        <taxon>Spermatophyta</taxon>
        <taxon>Magnoliopsida</taxon>
        <taxon>Liliopsida</taxon>
        <taxon>Poales</taxon>
        <taxon>Poaceae</taxon>
        <taxon>BOP clade</taxon>
        <taxon>Pooideae</taxon>
        <taxon>Poodae</taxon>
        <taxon>Poeae</taxon>
        <taxon>Poeae Chloroplast Group 2 (Poeae type)</taxon>
        <taxon>Loliodinae</taxon>
        <taxon>Loliinae</taxon>
        <taxon>Lolium</taxon>
    </lineage>
</organism>
<keyword evidence="1" id="KW-0862">Zinc</keyword>
<dbReference type="AlphaFoldDB" id="A0AAD8W397"/>
<feature type="compositionally biased region" description="Basic residues" evidence="2">
    <location>
        <begin position="290"/>
        <end position="300"/>
    </location>
</feature>
<feature type="region of interest" description="Disordered" evidence="2">
    <location>
        <begin position="199"/>
        <end position="260"/>
    </location>
</feature>
<dbReference type="Pfam" id="PF14223">
    <property type="entry name" value="Retrotran_gag_2"/>
    <property type="match status" value="1"/>
</dbReference>
<dbReference type="SUPFAM" id="SSF57756">
    <property type="entry name" value="Retrovirus zinc finger-like domains"/>
    <property type="match status" value="1"/>
</dbReference>
<dbReference type="InterPro" id="IPR001878">
    <property type="entry name" value="Znf_CCHC"/>
</dbReference>
<keyword evidence="1" id="KW-0479">Metal-binding</keyword>
<protein>
    <recommendedName>
        <fullName evidence="3">CCHC-type domain-containing protein</fullName>
    </recommendedName>
</protein>
<feature type="region of interest" description="Disordered" evidence="2">
    <location>
        <begin position="274"/>
        <end position="322"/>
    </location>
</feature>
<evidence type="ECO:0000256" key="1">
    <source>
        <dbReference type="PROSITE-ProRule" id="PRU00047"/>
    </source>
</evidence>
<keyword evidence="1" id="KW-0863">Zinc-finger</keyword>
<dbReference type="Proteomes" id="UP001231189">
    <property type="component" value="Unassembled WGS sequence"/>
</dbReference>
<accession>A0AAD8W397</accession>
<dbReference type="CDD" id="cd09272">
    <property type="entry name" value="RNase_HI_RT_Ty1"/>
    <property type="match status" value="1"/>
</dbReference>
<comment type="caution">
    <text evidence="4">The sequence shown here is derived from an EMBL/GenBank/DDBJ whole genome shotgun (WGS) entry which is preliminary data.</text>
</comment>
<reference evidence="4" key="1">
    <citation type="submission" date="2023-07" db="EMBL/GenBank/DDBJ databases">
        <title>A chromosome-level genome assembly of Lolium multiflorum.</title>
        <authorList>
            <person name="Chen Y."/>
            <person name="Copetti D."/>
            <person name="Kolliker R."/>
            <person name="Studer B."/>
        </authorList>
    </citation>
    <scope>NUCLEOTIDE SEQUENCE</scope>
    <source>
        <strain evidence="4">02402/16</strain>
        <tissue evidence="4">Leaf</tissue>
    </source>
</reference>
<sequence>MASNSVFAELLRSYKLDGTNFTVWKRKLMFLLTAENLDYIVGKPAPKEPANDADDETKEDYQEEMKEWTKDNKKARIFILGSMSDSLASEYESEVTAYKIMSRLEQDYGEVSLVRVLTLVNRVLNTKMTEGGSVNEHLNKLCVVNEELRIAGYPFSEEVQVMIALNSLPHTWEQFKMSFCHSERVINMRNLRYHLHMEEDRKSSQGKDKHSQNHELHLGEERRRWQKGRQGGDLRDKINRKRGWDDHANKGANSDFDKRNFRCHGCGDSGHFRKDCPKKKKVYKPNEKPRMHHQDKRHDRKKDNSSPDELQGYTDADWQGDPDDRKSTSGYLFTLAGGAISWRSKKQDSVAVSSMEAEYIAASEAVKEAVWLKEFLSTLKIIESARKPVVVYCDNQAAIRVARDPKYHSKSKHIEGRYHYIRDVINRLKSVCLEFLPGVNMVADPLTKPLSQEIFGKHVKAMGLWIFE</sequence>
<dbReference type="PROSITE" id="PS50158">
    <property type="entry name" value="ZF_CCHC"/>
    <property type="match status" value="1"/>
</dbReference>
<name>A0AAD8W397_LOLMU</name>
<dbReference type="InterPro" id="IPR036397">
    <property type="entry name" value="RNaseH_sf"/>
</dbReference>
<gene>
    <name evidence="4" type="ORF">QYE76_059373</name>
</gene>
<feature type="compositionally biased region" description="Basic and acidic residues" evidence="2">
    <location>
        <begin position="199"/>
        <end position="223"/>
    </location>
</feature>
<proteinExistence type="predicted"/>
<evidence type="ECO:0000256" key="2">
    <source>
        <dbReference type="SAM" id="MobiDB-lite"/>
    </source>
</evidence>
<evidence type="ECO:0000313" key="4">
    <source>
        <dbReference type="EMBL" id="KAK1641568.1"/>
    </source>
</evidence>